<dbReference type="STRING" id="69771.A0A1V6P8Z4"/>
<dbReference type="GO" id="GO:0006396">
    <property type="term" value="P:RNA processing"/>
    <property type="evidence" value="ECO:0007669"/>
    <property type="project" value="TreeGrafter"/>
</dbReference>
<feature type="compositionally biased region" description="Low complexity" evidence="4">
    <location>
        <begin position="321"/>
        <end position="333"/>
    </location>
</feature>
<evidence type="ECO:0000256" key="3">
    <source>
        <dbReference type="PROSITE-ProRule" id="PRU00023"/>
    </source>
</evidence>
<feature type="repeat" description="ANK" evidence="3">
    <location>
        <begin position="491"/>
        <end position="523"/>
    </location>
</feature>
<proteinExistence type="predicted"/>
<evidence type="ECO:0000256" key="1">
    <source>
        <dbReference type="ARBA" id="ARBA00022737"/>
    </source>
</evidence>
<dbReference type="AlphaFoldDB" id="A0A1V6P8Z4"/>
<name>A0A1V6P8Z4_PENDC</name>
<feature type="repeat" description="ANK" evidence="3">
    <location>
        <begin position="458"/>
        <end position="490"/>
    </location>
</feature>
<feature type="region of interest" description="Disordered" evidence="4">
    <location>
        <begin position="209"/>
        <end position="234"/>
    </location>
</feature>
<keyword evidence="1" id="KW-0677">Repeat</keyword>
<evidence type="ECO:0000256" key="2">
    <source>
        <dbReference type="ARBA" id="ARBA00023043"/>
    </source>
</evidence>
<organism evidence="5 6">
    <name type="scientific">Penicillium decumbens</name>
    <dbReference type="NCBI Taxonomy" id="69771"/>
    <lineage>
        <taxon>Eukaryota</taxon>
        <taxon>Fungi</taxon>
        <taxon>Dikarya</taxon>
        <taxon>Ascomycota</taxon>
        <taxon>Pezizomycotina</taxon>
        <taxon>Eurotiomycetes</taxon>
        <taxon>Eurotiomycetidae</taxon>
        <taxon>Eurotiales</taxon>
        <taxon>Aspergillaceae</taxon>
        <taxon>Penicillium</taxon>
    </lineage>
</organism>
<dbReference type="InterPro" id="IPR002110">
    <property type="entry name" value="Ankyrin_rpt"/>
</dbReference>
<sequence>MAIPKVPGAQPAYCHQIAVLRPLAESLYDSTRESTDPINRAQNELGLLLTVLSTAEAQSSFLDGASPELEKILESCHHALLDLQKLQKDPEARVGPQSHISDIRARFSDLIFELSVVNANMMISSQNNVNRLLQGFIEDVKSGKRKAKVVSSALDDTSRSIDQETAWEKLQEELQDVGIAPQLSSQDRDIIMSTLRKAYEEDILKNITTSQAADPLEPISRPSDHPAEPQVEPLEKGLSDKEAMHENLPIPVAFELQDTDDSSKHSWATITSPIDDFPIPVLSEPGLTPEDTDKQVVPQAWQPDTLPVPVETETRRHSRTGSRASISSSTASRPQPAVPVIAPGKKPSLMSRMKFKLTSSKDEFIALVQMGGIYSIKFALDRGADVNTMNSEGQTALMVAISYGHDDVVSLLLEYGAKTDKIGKRGETALGTAALRGLDDIAQLLLVHGTEPDGGRIIARTALSQAATSGSLSMAKLLLEWGADPNAVNSNGATALVCAADNNRIETAQLLLDRGALVDKCGYPRRAPLYKAVERGNIEMVELLLLCGADPNRQDVDKQSPLSRAITLHRDEIVSIFYQHGFEYGSGATHAVCDPPRPARGGDVKTSAVYQYY</sequence>
<feature type="region of interest" description="Disordered" evidence="4">
    <location>
        <begin position="306"/>
        <end position="344"/>
    </location>
</feature>
<dbReference type="GO" id="GO:0003723">
    <property type="term" value="F:RNA binding"/>
    <property type="evidence" value="ECO:0007669"/>
    <property type="project" value="TreeGrafter"/>
</dbReference>
<dbReference type="SMART" id="SM00248">
    <property type="entry name" value="ANK"/>
    <property type="match status" value="5"/>
</dbReference>
<evidence type="ECO:0000313" key="5">
    <source>
        <dbReference type="EMBL" id="OQD73056.1"/>
    </source>
</evidence>
<feature type="repeat" description="ANK" evidence="3">
    <location>
        <begin position="392"/>
        <end position="424"/>
    </location>
</feature>
<dbReference type="PRINTS" id="PR01415">
    <property type="entry name" value="ANKYRIN"/>
</dbReference>
<dbReference type="OrthoDB" id="20872at2759"/>
<feature type="repeat" description="ANK" evidence="3">
    <location>
        <begin position="524"/>
        <end position="556"/>
    </location>
</feature>
<dbReference type="PROSITE" id="PS50297">
    <property type="entry name" value="ANK_REP_REGION"/>
    <property type="match status" value="4"/>
</dbReference>
<dbReference type="InterPro" id="IPR036770">
    <property type="entry name" value="Ankyrin_rpt-contain_sf"/>
</dbReference>
<comment type="caution">
    <text evidence="5">The sequence shown here is derived from an EMBL/GenBank/DDBJ whole genome shotgun (WGS) entry which is preliminary data.</text>
</comment>
<dbReference type="GO" id="GO:0004540">
    <property type="term" value="F:RNA nuclease activity"/>
    <property type="evidence" value="ECO:0007669"/>
    <property type="project" value="TreeGrafter"/>
</dbReference>
<dbReference type="Pfam" id="PF12796">
    <property type="entry name" value="Ank_2"/>
    <property type="match status" value="3"/>
</dbReference>
<dbReference type="SUPFAM" id="SSF48403">
    <property type="entry name" value="Ankyrin repeat"/>
    <property type="match status" value="1"/>
</dbReference>
<accession>A0A1V6P8Z4</accession>
<keyword evidence="2 3" id="KW-0040">ANK repeat</keyword>
<dbReference type="PROSITE" id="PS50088">
    <property type="entry name" value="ANK_REPEAT"/>
    <property type="match status" value="4"/>
</dbReference>
<gene>
    <name evidence="5" type="ORF">PENDEC_c017G02834</name>
</gene>
<dbReference type="EMBL" id="MDYL01000017">
    <property type="protein sequence ID" value="OQD73056.1"/>
    <property type="molecule type" value="Genomic_DNA"/>
</dbReference>
<evidence type="ECO:0000313" key="6">
    <source>
        <dbReference type="Proteomes" id="UP000191522"/>
    </source>
</evidence>
<dbReference type="OMA" id="QPYPEKE"/>
<evidence type="ECO:0000256" key="4">
    <source>
        <dbReference type="SAM" id="MobiDB-lite"/>
    </source>
</evidence>
<dbReference type="PANTHER" id="PTHR24141">
    <property type="entry name" value="2-5A-DEPENDENT RIBONUCLEASE"/>
    <property type="match status" value="1"/>
</dbReference>
<reference evidence="6" key="1">
    <citation type="journal article" date="2017" name="Nat. Microbiol.">
        <title>Global analysis of biosynthetic gene clusters reveals vast potential of secondary metabolite production in Penicillium species.</title>
        <authorList>
            <person name="Nielsen J.C."/>
            <person name="Grijseels S."/>
            <person name="Prigent S."/>
            <person name="Ji B."/>
            <person name="Dainat J."/>
            <person name="Nielsen K.F."/>
            <person name="Frisvad J.C."/>
            <person name="Workman M."/>
            <person name="Nielsen J."/>
        </authorList>
    </citation>
    <scope>NUCLEOTIDE SEQUENCE [LARGE SCALE GENOMIC DNA]</scope>
    <source>
        <strain evidence="6">IBT 11843</strain>
    </source>
</reference>
<protein>
    <submittedName>
        <fullName evidence="5">Uncharacterized protein</fullName>
    </submittedName>
</protein>
<dbReference type="Proteomes" id="UP000191522">
    <property type="component" value="Unassembled WGS sequence"/>
</dbReference>
<dbReference type="Gene3D" id="1.25.40.20">
    <property type="entry name" value="Ankyrin repeat-containing domain"/>
    <property type="match status" value="2"/>
</dbReference>
<dbReference type="PANTHER" id="PTHR24141:SF1">
    <property type="entry name" value="2-5A-DEPENDENT RIBONUCLEASE"/>
    <property type="match status" value="1"/>
</dbReference>
<keyword evidence="6" id="KW-1185">Reference proteome</keyword>
<feature type="compositionally biased region" description="Basic and acidic residues" evidence="4">
    <location>
        <begin position="222"/>
        <end position="234"/>
    </location>
</feature>